<reference evidence="11" key="1">
    <citation type="journal article" date="2023" name="Science">
        <title>Elucidation of the pathway for biosynthesis of saponin adjuvants from the soapbark tree.</title>
        <authorList>
            <person name="Reed J."/>
            <person name="Orme A."/>
            <person name="El-Demerdash A."/>
            <person name="Owen C."/>
            <person name="Martin L.B.B."/>
            <person name="Misra R.C."/>
            <person name="Kikuchi S."/>
            <person name="Rejzek M."/>
            <person name="Martin A.C."/>
            <person name="Harkess A."/>
            <person name="Leebens-Mack J."/>
            <person name="Louveau T."/>
            <person name="Stephenson M.J."/>
            <person name="Osbourn A."/>
        </authorList>
    </citation>
    <scope>NUCLEOTIDE SEQUENCE</scope>
    <source>
        <strain evidence="11">S10</strain>
    </source>
</reference>
<name>A0AAD7KUH9_QUISA</name>
<evidence type="ECO:0000256" key="4">
    <source>
        <dbReference type="ARBA" id="ARBA00022618"/>
    </source>
</evidence>
<keyword evidence="5" id="KW-0472">Membrane</keyword>
<gene>
    <name evidence="11" type="ORF">O6P43_030443</name>
</gene>
<keyword evidence="6" id="KW-0131">Cell cycle</keyword>
<dbReference type="GO" id="GO:0090708">
    <property type="term" value="P:specification of plant organ axis polarity"/>
    <property type="evidence" value="ECO:0007669"/>
    <property type="project" value="UniProtKB-ARBA"/>
</dbReference>
<keyword evidence="4" id="KW-0132">Cell division</keyword>
<evidence type="ECO:0000256" key="9">
    <source>
        <dbReference type="SAM" id="MobiDB-lite"/>
    </source>
</evidence>
<keyword evidence="12" id="KW-1185">Reference proteome</keyword>
<evidence type="ECO:0000313" key="11">
    <source>
        <dbReference type="EMBL" id="KAJ7945376.1"/>
    </source>
</evidence>
<evidence type="ECO:0000256" key="1">
    <source>
        <dbReference type="ARBA" id="ARBA00004413"/>
    </source>
</evidence>
<dbReference type="PIRSF" id="PIRSF031043">
    <property type="entry name" value="UCP031043"/>
    <property type="match status" value="1"/>
</dbReference>
<protein>
    <submittedName>
        <fullName evidence="11">Protein UPSTREAM OF FLC</fullName>
    </submittedName>
</protein>
<dbReference type="Proteomes" id="UP001163823">
    <property type="component" value="Chromosome 13"/>
</dbReference>
<dbReference type="Pfam" id="PF06136">
    <property type="entry name" value="SOK"/>
    <property type="match status" value="1"/>
</dbReference>
<keyword evidence="3" id="KW-1003">Cell membrane</keyword>
<dbReference type="GO" id="GO:0051258">
    <property type="term" value="P:protein polymerization"/>
    <property type="evidence" value="ECO:0007669"/>
    <property type="project" value="UniProtKB-ARBA"/>
</dbReference>
<evidence type="ECO:0000256" key="5">
    <source>
        <dbReference type="ARBA" id="ARBA00023136"/>
    </source>
</evidence>
<dbReference type="GO" id="GO:2000067">
    <property type="term" value="P:regulation of root morphogenesis"/>
    <property type="evidence" value="ECO:0007669"/>
    <property type="project" value="UniProtKB-ARBA"/>
</dbReference>
<feature type="compositionally biased region" description="Acidic residues" evidence="9">
    <location>
        <begin position="165"/>
        <end position="184"/>
    </location>
</feature>
<evidence type="ECO:0000313" key="12">
    <source>
        <dbReference type="Proteomes" id="UP001163823"/>
    </source>
</evidence>
<dbReference type="InterPro" id="IPR021182">
    <property type="entry name" value="SOK_magnoliopsida"/>
</dbReference>
<feature type="region of interest" description="Disordered" evidence="9">
    <location>
        <begin position="134"/>
        <end position="291"/>
    </location>
</feature>
<evidence type="ECO:0000256" key="2">
    <source>
        <dbReference type="ARBA" id="ARBA00022473"/>
    </source>
</evidence>
<evidence type="ECO:0000256" key="8">
    <source>
        <dbReference type="ARBA" id="ARBA00046534"/>
    </source>
</evidence>
<dbReference type="GO" id="GO:0051302">
    <property type="term" value="P:regulation of cell division"/>
    <property type="evidence" value="ECO:0007669"/>
    <property type="project" value="UniProtKB-ARBA"/>
</dbReference>
<comment type="similarity">
    <text evidence="7">Belongs to the SOSEKI family.</text>
</comment>
<dbReference type="GO" id="GO:0051301">
    <property type="term" value="P:cell division"/>
    <property type="evidence" value="ECO:0007669"/>
    <property type="project" value="UniProtKB-KW"/>
</dbReference>
<feature type="domain" description="SOSEKI DIX-like" evidence="10">
    <location>
        <begin position="31"/>
        <end position="119"/>
    </location>
</feature>
<comment type="caution">
    <text evidence="11">The sequence shown here is derived from an EMBL/GenBank/DDBJ whole genome shotgun (WGS) entry which is preliminary data.</text>
</comment>
<dbReference type="InterPro" id="IPR010369">
    <property type="entry name" value="SOK"/>
</dbReference>
<dbReference type="PANTHER" id="PTHR31083:SF18">
    <property type="entry name" value="PROTEIN SOSEKI 2"/>
    <property type="match status" value="1"/>
</dbReference>
<organism evidence="11 12">
    <name type="scientific">Quillaja saponaria</name>
    <name type="common">Soap bark tree</name>
    <dbReference type="NCBI Taxonomy" id="32244"/>
    <lineage>
        <taxon>Eukaryota</taxon>
        <taxon>Viridiplantae</taxon>
        <taxon>Streptophyta</taxon>
        <taxon>Embryophyta</taxon>
        <taxon>Tracheophyta</taxon>
        <taxon>Spermatophyta</taxon>
        <taxon>Magnoliopsida</taxon>
        <taxon>eudicotyledons</taxon>
        <taxon>Gunneridae</taxon>
        <taxon>Pentapetalae</taxon>
        <taxon>rosids</taxon>
        <taxon>fabids</taxon>
        <taxon>Fabales</taxon>
        <taxon>Quillajaceae</taxon>
        <taxon>Quillaja</taxon>
    </lineage>
</organism>
<proteinExistence type="inferred from homology"/>
<comment type="subunit">
    <text evidence="8">Homodimer. Forms long polymer filaments with other SOKs proteins polymers (e.g. SOK1, SOK2, SOK3 and SOK4) crucial for polar localization and biological activity. Binds to ANGUSTIFOLIA (AN).</text>
</comment>
<dbReference type="EMBL" id="JARAOO010000013">
    <property type="protein sequence ID" value="KAJ7945376.1"/>
    <property type="molecule type" value="Genomic_DNA"/>
</dbReference>
<keyword evidence="2" id="KW-0217">Developmental protein</keyword>
<dbReference type="GO" id="GO:0005886">
    <property type="term" value="C:plasma membrane"/>
    <property type="evidence" value="ECO:0007669"/>
    <property type="project" value="UniProtKB-SubCell"/>
</dbReference>
<evidence type="ECO:0000256" key="6">
    <source>
        <dbReference type="ARBA" id="ARBA00023306"/>
    </source>
</evidence>
<dbReference type="AlphaFoldDB" id="A0AAD7KUH9"/>
<evidence type="ECO:0000256" key="3">
    <source>
        <dbReference type="ARBA" id="ARBA00022475"/>
    </source>
</evidence>
<sequence>MDVRSRRARETSPERVKTNRLQQRVKPIKKVQVVYYLSRNGHLEHPHYIEVTHLTNQPLRLKDVLDRLIALRGKGMPAQYSWSCKKSYKNGYVWCDLAENDIIYPAEGAEFVLKGSELFDGCSEKDTENTFAEPKFHRRMIQHEPKFNLKSKPLITSSPHREPELEYEENEDHEEEEAEELDDKDGEKRSSSYASSTTTPHSGCSRGVSTDDLEEEDHESPPKTHKNSTFNQPSTTVNDSPPPPPPPSTSTSSVSVPGKQNQINAKNDDENHNSSSKRFQGGDPFDQTVSAPSRNSVLLQLIACGKPAVAKVKNSPCMNSPNLVKKSESLHRGVVYKSAVANADSDMINYMSEDPRFGNLQSEEKEYFSGSFVDSMSEKRVEPVPVLKKSNSCNEERSSKLGLGEAEAIEKNMNEKREKVGVVGKCIPRMKSAVLSSSSSSLSSSKRRGK</sequence>
<feature type="compositionally biased region" description="Polar residues" evidence="9">
    <location>
        <begin position="191"/>
        <end position="202"/>
    </location>
</feature>
<dbReference type="InterPro" id="IPR048351">
    <property type="entry name" value="SOK_DIX"/>
</dbReference>
<dbReference type="PANTHER" id="PTHR31083">
    <property type="entry name" value="UPSTREAM OF FLC PROTEIN (DUF966)"/>
    <property type="match status" value="1"/>
</dbReference>
<accession>A0AAD7KUH9</accession>
<evidence type="ECO:0000256" key="7">
    <source>
        <dbReference type="ARBA" id="ARBA00024211"/>
    </source>
</evidence>
<evidence type="ECO:0000259" key="10">
    <source>
        <dbReference type="Pfam" id="PF06136"/>
    </source>
</evidence>
<comment type="subcellular location">
    <subcellularLocation>
        <location evidence="1">Cell membrane</location>
        <topology evidence="1">Peripheral membrane protein</topology>
        <orientation evidence="1">Cytoplasmic side</orientation>
    </subcellularLocation>
</comment>